<dbReference type="FunFam" id="3.90.70.10:FF:000046">
    <property type="entry name" value="ubiquitin carboxyl-terminal hydrolase 31"/>
    <property type="match status" value="1"/>
</dbReference>
<keyword evidence="9" id="KW-0012">Acyltransferase</keyword>
<dbReference type="EnsemblMetazoa" id="AMIN010210-RA">
    <property type="protein sequence ID" value="AMIN010210-PA"/>
    <property type="gene ID" value="AMIN010210"/>
</dbReference>
<feature type="domain" description="USP" evidence="13">
    <location>
        <begin position="173"/>
        <end position="830"/>
    </location>
</feature>
<dbReference type="PROSITE" id="PS00972">
    <property type="entry name" value="USP_1"/>
    <property type="match status" value="1"/>
</dbReference>
<feature type="region of interest" description="Disordered" evidence="11">
    <location>
        <begin position="683"/>
        <end position="728"/>
    </location>
</feature>
<dbReference type="CDD" id="cd07989">
    <property type="entry name" value="LPLAT_AGPAT-like"/>
    <property type="match status" value="1"/>
</dbReference>
<dbReference type="VEuPathDB" id="VectorBase:AMIN010210"/>
<dbReference type="InterPro" id="IPR050185">
    <property type="entry name" value="Ub_carboxyl-term_hydrolase"/>
</dbReference>
<protein>
    <recommendedName>
        <fullName evidence="5">Tafazzin</fullName>
        <ecNumber evidence="4">3.4.19.12</ecNumber>
    </recommendedName>
</protein>
<dbReference type="InterPro" id="IPR001394">
    <property type="entry name" value="Peptidase_C19_UCH"/>
</dbReference>
<keyword evidence="7" id="KW-0443">Lipid metabolism</keyword>
<evidence type="ECO:0000256" key="4">
    <source>
        <dbReference type="ARBA" id="ARBA00012759"/>
    </source>
</evidence>
<evidence type="ECO:0000259" key="13">
    <source>
        <dbReference type="PROSITE" id="PS50235"/>
    </source>
</evidence>
<feature type="compositionally biased region" description="Low complexity" evidence="11">
    <location>
        <begin position="138"/>
        <end position="147"/>
    </location>
</feature>
<keyword evidence="8 12" id="KW-0472">Membrane</keyword>
<feature type="transmembrane region" description="Helical" evidence="12">
    <location>
        <begin position="1257"/>
        <end position="1280"/>
    </location>
</feature>
<dbReference type="GO" id="GO:0016579">
    <property type="term" value="P:protein deubiquitination"/>
    <property type="evidence" value="ECO:0007669"/>
    <property type="project" value="InterPro"/>
</dbReference>
<evidence type="ECO:0000313" key="15">
    <source>
        <dbReference type="Proteomes" id="UP000075920"/>
    </source>
</evidence>
<reference evidence="14" key="2">
    <citation type="submission" date="2020-05" db="UniProtKB">
        <authorList>
            <consortium name="EnsemblMetazoa"/>
        </authorList>
    </citation>
    <scope>IDENTIFICATION</scope>
    <source>
        <strain evidence="14">MINIMUS1</strain>
    </source>
</reference>
<keyword evidence="12" id="KW-0812">Transmembrane</keyword>
<dbReference type="GO" id="GO:0004843">
    <property type="term" value="F:cysteine-type deubiquitinase activity"/>
    <property type="evidence" value="ECO:0007669"/>
    <property type="project" value="UniProtKB-EC"/>
</dbReference>
<evidence type="ECO:0000313" key="14">
    <source>
        <dbReference type="EnsemblMetazoa" id="AMIN010210-PA"/>
    </source>
</evidence>
<evidence type="ECO:0000256" key="6">
    <source>
        <dbReference type="ARBA" id="ARBA00022679"/>
    </source>
</evidence>
<comment type="catalytic activity">
    <reaction evidence="10">
        <text>1,2-di-(9Z-octadecenoyl)-sn-glycero-3-phosphocholine + 1-hexadecanoyl-sn-glycero-3-phosphocholine = 1-hexadecanoyl-2-(9Z-octadecenoyl)-sn-glycero-3-phosphocholine + 1-(9Z-octadecenoyl)-sn-glycero-3-phosphocholine</text>
        <dbReference type="Rhea" id="RHEA:43816"/>
        <dbReference type="ChEBI" id="CHEBI:28610"/>
        <dbReference type="ChEBI" id="CHEBI:72998"/>
        <dbReference type="ChEBI" id="CHEBI:73001"/>
        <dbReference type="ChEBI" id="CHEBI:74669"/>
    </reaction>
    <physiologicalReaction direction="left-to-right" evidence="10">
        <dbReference type="Rhea" id="RHEA:43817"/>
    </physiologicalReaction>
    <physiologicalReaction direction="right-to-left" evidence="10">
        <dbReference type="Rhea" id="RHEA:43818"/>
    </physiologicalReaction>
</comment>
<evidence type="ECO:0000256" key="10">
    <source>
        <dbReference type="ARBA" id="ARBA00049543"/>
    </source>
</evidence>
<dbReference type="GO" id="GO:0006644">
    <property type="term" value="P:phospholipid metabolic process"/>
    <property type="evidence" value="ECO:0007669"/>
    <property type="project" value="InterPro"/>
</dbReference>
<feature type="compositionally biased region" description="Basic and acidic residues" evidence="11">
    <location>
        <begin position="916"/>
        <end position="930"/>
    </location>
</feature>
<dbReference type="Gene3D" id="3.90.70.10">
    <property type="entry name" value="Cysteine proteinases"/>
    <property type="match status" value="2"/>
</dbReference>
<dbReference type="SUPFAM" id="SSF54001">
    <property type="entry name" value="Cysteine proteinases"/>
    <property type="match status" value="1"/>
</dbReference>
<evidence type="ECO:0000256" key="2">
    <source>
        <dbReference type="ARBA" id="ARBA00004370"/>
    </source>
</evidence>
<comment type="similarity">
    <text evidence="3">Belongs to the taffazin family.</text>
</comment>
<evidence type="ECO:0000256" key="8">
    <source>
        <dbReference type="ARBA" id="ARBA00023136"/>
    </source>
</evidence>
<dbReference type="InterPro" id="IPR038765">
    <property type="entry name" value="Papain-like_cys_pep_sf"/>
</dbReference>
<dbReference type="Pfam" id="PF00443">
    <property type="entry name" value="UCH"/>
    <property type="match status" value="1"/>
</dbReference>
<evidence type="ECO:0000256" key="3">
    <source>
        <dbReference type="ARBA" id="ARBA00010524"/>
    </source>
</evidence>
<dbReference type="EC" id="3.4.19.12" evidence="4"/>
<dbReference type="Pfam" id="PF01553">
    <property type="entry name" value="Acyltransferase"/>
    <property type="match status" value="1"/>
</dbReference>
<feature type="compositionally biased region" description="Polar residues" evidence="11">
    <location>
        <begin position="902"/>
        <end position="915"/>
    </location>
</feature>
<sequence>MEKHNTLDVASSARVTTGGGASSKLKRAFSMPRNPFQGSRGSNQTAKAVGNGNVTTATGEKNDESRCDSRLANNNQKKSTASAEGSAGAGTNCSGNEKKIFRRLSVKKFINRIAQQMTYVNRTVGNHKFDKVQSSQPSTINGSTRTSNGGGTAGGNGSAGNFVWSPETVPGVIGLRNHGNTCFMNAVLQCLSHTDILAQYFVLDLYKADLKRRNKINAKKFGTKGELTEQLALVLKSLWTCKDAPDYSSNFKAVVDRYGSQFRSSTQHDAQEFLFWLLDKVHEDLNTATKRKYKAIKNNGRSDEVIAAETLANYVRCNNSFVQAVFQAQFRSSLSCPTCGKQSNTFDPFYCLSVPLPQLSQQPVLIKVIYSSQQPKQVKLGLGIPHGSPVLALREQLHADTGIALDRMILTEICESGFSRVFCDSHLVSSVRENDPLYCIECPAAGAVQETASGTKIVLCLCNGKRDFGGQVKRFGTPFCLVVNRDVSYSELQKLLLKEMSSILRSEVFAFVTPAQNLFRMRLQDPSCDADTYLEATVEHPLFTEMIDLALSVLPTDAGPAHVKLLLEWSEPERFFNDMGDPFVEHESVSQMREKIPASSALTLEQCFEHYTKAETLGQDNAWKCPHCQEYLPVVKTLGLWSLPDIMVIHLKRFRQQQLRASTQAAKLTNLVKFPLHGFDMTPHLARDPAAHNQQPSHPSQTSNCASTQQHHSLDRQQGTGYADTDNWSPWRKIMRSAHSTQTHSMLVGSGGGGGTSRRQLAMDNRYDLYAVCYHQGDTLETGHYTAACKNPYDGQWYRFDDQRVSQVPNDRIDEEIINNEAYLLFYQRRKLPSDGLGECSGSSSSSSGDHWVSKIIVPPAANASTATLERKKAQPTTVAITKPSITVPTAEITTTPTSSSGNASETAVSISPDTESGKLPDESKAKDIADVMSISSTNWKSRKEKPETDEECMLPGESKNSPAKTIEKTEDDPIVNVSVVNNDQHSASPSPTSSVVVPTEKQEVVAPEAKESNKCIDAASKQSSEVKNINKMSNVSKEATEQCFRKVSSELFNQSSKTTGDGGSGPTKVQFPISADKHERVDQKLGLATAASNESGRFSLPSSQQFQDILWRENMSELMHHRPSSFTTYKSVLDAGDAVSLIRGANTCSKDTLLFIDQQNHGLDRVVLDDDEDPDDLLPPGSGNRALWSAIADRTVRLKLLFGGKKATSRTNMSSFLFNLLLKPAAPPPNGAAVQQPHVPYNIDWIFPRLRRPNRLWHIASTGVIGLVGFFSKIVIVWLNKARVHNIDVLENALENRPEGKSLLTVSNHHSCFDDPGIWGLLKLRNVCNKNVIRWSMAAHDICFTCKAHSLFFMYGKCIPVVRGAGVYQPAVDLCIEKLKLGHWVHVFPEGKVNMTKEDLRFKWGVGRIIYESPDLPIIIPIWHIGMDDVLPNEPPYYLRMGKKLTYNFGNPIDLNALMERLRASPVSEEEARKIITDRIQDEMMILKQETERLHSEYVKS</sequence>
<dbReference type="PRINTS" id="PR00979">
    <property type="entry name" value="TAFAZZIN"/>
</dbReference>
<keyword evidence="6" id="KW-0808">Transferase</keyword>
<evidence type="ECO:0000256" key="7">
    <source>
        <dbReference type="ARBA" id="ARBA00023098"/>
    </source>
</evidence>
<dbReference type="Proteomes" id="UP000075920">
    <property type="component" value="Unassembled WGS sequence"/>
</dbReference>
<dbReference type="SMART" id="SM00563">
    <property type="entry name" value="PlsC"/>
    <property type="match status" value="1"/>
</dbReference>
<comment type="subcellular location">
    <subcellularLocation>
        <location evidence="2">Membrane</location>
    </subcellularLocation>
</comment>
<proteinExistence type="inferred from homology"/>
<evidence type="ECO:0000256" key="5">
    <source>
        <dbReference type="ARBA" id="ARBA00020499"/>
    </source>
</evidence>
<dbReference type="PANTHER" id="PTHR21646">
    <property type="entry name" value="UBIQUITIN CARBOXYL-TERMINAL HYDROLASE"/>
    <property type="match status" value="1"/>
</dbReference>
<feature type="region of interest" description="Disordered" evidence="11">
    <location>
        <begin position="890"/>
        <end position="966"/>
    </location>
</feature>
<feature type="compositionally biased region" description="Polar residues" evidence="11">
    <location>
        <begin position="36"/>
        <end position="59"/>
    </location>
</feature>
<dbReference type="GO" id="GO:0016746">
    <property type="term" value="F:acyltransferase activity"/>
    <property type="evidence" value="ECO:0007669"/>
    <property type="project" value="UniProtKB-KW"/>
</dbReference>
<feature type="region of interest" description="Disordered" evidence="11">
    <location>
        <begin position="131"/>
        <end position="157"/>
    </location>
</feature>
<evidence type="ECO:0000256" key="9">
    <source>
        <dbReference type="ARBA" id="ARBA00023315"/>
    </source>
</evidence>
<organism evidence="14 15">
    <name type="scientific">Anopheles minimus</name>
    <dbReference type="NCBI Taxonomy" id="112268"/>
    <lineage>
        <taxon>Eukaryota</taxon>
        <taxon>Metazoa</taxon>
        <taxon>Ecdysozoa</taxon>
        <taxon>Arthropoda</taxon>
        <taxon>Hexapoda</taxon>
        <taxon>Insecta</taxon>
        <taxon>Pterygota</taxon>
        <taxon>Neoptera</taxon>
        <taxon>Endopterygota</taxon>
        <taxon>Diptera</taxon>
        <taxon>Nematocera</taxon>
        <taxon>Culicoidea</taxon>
        <taxon>Culicidae</taxon>
        <taxon>Anophelinae</taxon>
        <taxon>Anopheles</taxon>
    </lineage>
</organism>
<evidence type="ECO:0000256" key="1">
    <source>
        <dbReference type="ARBA" id="ARBA00000707"/>
    </source>
</evidence>
<dbReference type="InterPro" id="IPR000872">
    <property type="entry name" value="Tafazzin"/>
</dbReference>
<feature type="compositionally biased region" description="Low complexity" evidence="11">
    <location>
        <begin position="79"/>
        <end position="91"/>
    </location>
</feature>
<dbReference type="GO" id="GO:0016020">
    <property type="term" value="C:membrane"/>
    <property type="evidence" value="ECO:0007669"/>
    <property type="project" value="UniProtKB-SubCell"/>
</dbReference>
<feature type="compositionally biased region" description="Low complexity" evidence="11">
    <location>
        <begin position="890"/>
        <end position="901"/>
    </location>
</feature>
<dbReference type="SUPFAM" id="SSF69593">
    <property type="entry name" value="Glycerol-3-phosphate (1)-acyltransferase"/>
    <property type="match status" value="1"/>
</dbReference>
<name>A0A182WIK6_9DIPT</name>
<evidence type="ECO:0000256" key="12">
    <source>
        <dbReference type="SAM" id="Phobius"/>
    </source>
</evidence>
<accession>A0A182WIK6</accession>
<feature type="compositionally biased region" description="Gly residues" evidence="11">
    <location>
        <begin position="148"/>
        <end position="157"/>
    </location>
</feature>
<dbReference type="InterPro" id="IPR028889">
    <property type="entry name" value="USP"/>
</dbReference>
<dbReference type="PANTHER" id="PTHR21646:SF14">
    <property type="entry name" value="FI05488P"/>
    <property type="match status" value="1"/>
</dbReference>
<keyword evidence="12" id="KW-1133">Transmembrane helix</keyword>
<feature type="compositionally biased region" description="Polar residues" evidence="11">
    <location>
        <begin position="692"/>
        <end position="720"/>
    </location>
</feature>
<feature type="compositionally biased region" description="Basic and acidic residues" evidence="11">
    <location>
        <begin position="60"/>
        <end position="69"/>
    </location>
</feature>
<dbReference type="InterPro" id="IPR018200">
    <property type="entry name" value="USP_CS"/>
</dbReference>
<reference evidence="15" key="1">
    <citation type="submission" date="2013-03" db="EMBL/GenBank/DDBJ databases">
        <title>The Genome Sequence of Anopheles minimus MINIMUS1.</title>
        <authorList>
            <consortium name="The Broad Institute Genomics Platform"/>
            <person name="Neafsey D.E."/>
            <person name="Walton C."/>
            <person name="Walker B."/>
            <person name="Young S.K."/>
            <person name="Zeng Q."/>
            <person name="Gargeya S."/>
            <person name="Fitzgerald M."/>
            <person name="Haas B."/>
            <person name="Abouelleil A."/>
            <person name="Allen A.W."/>
            <person name="Alvarado L."/>
            <person name="Arachchi H.M."/>
            <person name="Berlin A.M."/>
            <person name="Chapman S.B."/>
            <person name="Gainer-Dewar J."/>
            <person name="Goldberg J."/>
            <person name="Griggs A."/>
            <person name="Gujja S."/>
            <person name="Hansen M."/>
            <person name="Howarth C."/>
            <person name="Imamovic A."/>
            <person name="Ireland A."/>
            <person name="Larimer J."/>
            <person name="McCowan C."/>
            <person name="Murphy C."/>
            <person name="Pearson M."/>
            <person name="Poon T.W."/>
            <person name="Priest M."/>
            <person name="Roberts A."/>
            <person name="Saif S."/>
            <person name="Shea T."/>
            <person name="Sisk P."/>
            <person name="Sykes S."/>
            <person name="Wortman J."/>
            <person name="Nusbaum C."/>
            <person name="Birren B."/>
        </authorList>
    </citation>
    <scope>NUCLEOTIDE SEQUENCE [LARGE SCALE GENOMIC DNA]</scope>
    <source>
        <strain evidence="15">MINIMUS1</strain>
    </source>
</reference>
<keyword evidence="15" id="KW-1185">Reference proteome</keyword>
<dbReference type="PROSITE" id="PS00973">
    <property type="entry name" value="USP_2"/>
    <property type="match status" value="1"/>
</dbReference>
<dbReference type="PROSITE" id="PS50235">
    <property type="entry name" value="USP_3"/>
    <property type="match status" value="1"/>
</dbReference>
<evidence type="ECO:0000256" key="11">
    <source>
        <dbReference type="SAM" id="MobiDB-lite"/>
    </source>
</evidence>
<dbReference type="STRING" id="112268.A0A182WIK6"/>
<dbReference type="InterPro" id="IPR002123">
    <property type="entry name" value="Plipid/glycerol_acylTrfase"/>
</dbReference>
<comment type="catalytic activity">
    <reaction evidence="1">
        <text>Thiol-dependent hydrolysis of ester, thioester, amide, peptide and isopeptide bonds formed by the C-terminal Gly of ubiquitin (a 76-residue protein attached to proteins as an intracellular targeting signal).</text>
        <dbReference type="EC" id="3.4.19.12"/>
    </reaction>
</comment>
<feature type="region of interest" description="Disordered" evidence="11">
    <location>
        <begin position="1"/>
        <end position="94"/>
    </location>
</feature>